<dbReference type="Gene3D" id="2.30.29.30">
    <property type="entry name" value="Pleckstrin-homology domain (PH domain)/Phosphotyrosine-binding domain (PTB)"/>
    <property type="match status" value="1"/>
</dbReference>
<feature type="region of interest" description="Disordered" evidence="1">
    <location>
        <begin position="1247"/>
        <end position="1275"/>
    </location>
</feature>
<protein>
    <recommendedName>
        <fullName evidence="3">PH domain-containing protein</fullName>
    </recommendedName>
</protein>
<dbReference type="AlphaFoldDB" id="A0AAE1D4T0"/>
<evidence type="ECO:0000313" key="4">
    <source>
        <dbReference type="EMBL" id="KAK3757351.1"/>
    </source>
</evidence>
<accession>A0AAE1D4T0</accession>
<feature type="transmembrane region" description="Helical" evidence="2">
    <location>
        <begin position="107"/>
        <end position="128"/>
    </location>
</feature>
<organism evidence="4 5">
    <name type="scientific">Elysia crispata</name>
    <name type="common">lettuce slug</name>
    <dbReference type="NCBI Taxonomy" id="231223"/>
    <lineage>
        <taxon>Eukaryota</taxon>
        <taxon>Metazoa</taxon>
        <taxon>Spiralia</taxon>
        <taxon>Lophotrochozoa</taxon>
        <taxon>Mollusca</taxon>
        <taxon>Gastropoda</taxon>
        <taxon>Heterobranchia</taxon>
        <taxon>Euthyneura</taxon>
        <taxon>Panpulmonata</taxon>
        <taxon>Sacoglossa</taxon>
        <taxon>Placobranchoidea</taxon>
        <taxon>Plakobranchidae</taxon>
        <taxon>Elysia</taxon>
    </lineage>
</organism>
<dbReference type="SMART" id="SM00233">
    <property type="entry name" value="PH"/>
    <property type="match status" value="1"/>
</dbReference>
<dbReference type="InterPro" id="IPR011993">
    <property type="entry name" value="PH-like_dom_sf"/>
</dbReference>
<evidence type="ECO:0000313" key="5">
    <source>
        <dbReference type="Proteomes" id="UP001283361"/>
    </source>
</evidence>
<feature type="compositionally biased region" description="Low complexity" evidence="1">
    <location>
        <begin position="1034"/>
        <end position="1048"/>
    </location>
</feature>
<gene>
    <name evidence="4" type="ORF">RRG08_008738</name>
</gene>
<reference evidence="4" key="1">
    <citation type="journal article" date="2023" name="G3 (Bethesda)">
        <title>A reference genome for the long-term kleptoplast-retaining sea slug Elysia crispata morphotype clarki.</title>
        <authorList>
            <person name="Eastman K.E."/>
            <person name="Pendleton A.L."/>
            <person name="Shaikh M.A."/>
            <person name="Suttiyut T."/>
            <person name="Ogas R."/>
            <person name="Tomko P."/>
            <person name="Gavelis G."/>
            <person name="Widhalm J.R."/>
            <person name="Wisecaver J.H."/>
        </authorList>
    </citation>
    <scope>NUCLEOTIDE SEQUENCE</scope>
    <source>
        <strain evidence="4">ECLA1</strain>
    </source>
</reference>
<feature type="region of interest" description="Disordered" evidence="1">
    <location>
        <begin position="247"/>
        <end position="289"/>
    </location>
</feature>
<dbReference type="InterPro" id="IPR001849">
    <property type="entry name" value="PH_domain"/>
</dbReference>
<feature type="region of interest" description="Disordered" evidence="1">
    <location>
        <begin position="1031"/>
        <end position="1056"/>
    </location>
</feature>
<evidence type="ECO:0000259" key="3">
    <source>
        <dbReference type="PROSITE" id="PS50003"/>
    </source>
</evidence>
<feature type="region of interest" description="Disordered" evidence="1">
    <location>
        <begin position="660"/>
        <end position="689"/>
    </location>
</feature>
<keyword evidence="2" id="KW-1133">Transmembrane helix</keyword>
<feature type="transmembrane region" description="Helical" evidence="2">
    <location>
        <begin position="80"/>
        <end position="100"/>
    </location>
</feature>
<feature type="compositionally biased region" description="Polar residues" evidence="1">
    <location>
        <begin position="276"/>
        <end position="286"/>
    </location>
</feature>
<keyword evidence="2" id="KW-0812">Transmembrane</keyword>
<evidence type="ECO:0000256" key="1">
    <source>
        <dbReference type="SAM" id="MobiDB-lite"/>
    </source>
</evidence>
<keyword evidence="5" id="KW-1185">Reference proteome</keyword>
<dbReference type="Pfam" id="PF00169">
    <property type="entry name" value="PH"/>
    <property type="match status" value="1"/>
</dbReference>
<evidence type="ECO:0000256" key="2">
    <source>
        <dbReference type="SAM" id="Phobius"/>
    </source>
</evidence>
<feature type="transmembrane region" description="Helical" evidence="2">
    <location>
        <begin position="49"/>
        <end position="68"/>
    </location>
</feature>
<feature type="region of interest" description="Disordered" evidence="1">
    <location>
        <begin position="920"/>
        <end position="940"/>
    </location>
</feature>
<dbReference type="Proteomes" id="UP001283361">
    <property type="component" value="Unassembled WGS sequence"/>
</dbReference>
<feature type="compositionally biased region" description="Low complexity" evidence="1">
    <location>
        <begin position="1076"/>
        <end position="1088"/>
    </location>
</feature>
<feature type="region of interest" description="Disordered" evidence="1">
    <location>
        <begin position="1075"/>
        <end position="1094"/>
    </location>
</feature>
<feature type="transmembrane region" description="Helical" evidence="2">
    <location>
        <begin position="18"/>
        <end position="37"/>
    </location>
</feature>
<feature type="compositionally biased region" description="Polar residues" evidence="1">
    <location>
        <begin position="345"/>
        <end position="357"/>
    </location>
</feature>
<feature type="compositionally biased region" description="Basic residues" evidence="1">
    <location>
        <begin position="1260"/>
        <end position="1275"/>
    </location>
</feature>
<feature type="domain" description="PH" evidence="3">
    <location>
        <begin position="396"/>
        <end position="508"/>
    </location>
</feature>
<dbReference type="PROSITE" id="PS50003">
    <property type="entry name" value="PH_DOMAIN"/>
    <property type="match status" value="1"/>
</dbReference>
<proteinExistence type="predicted"/>
<feature type="compositionally biased region" description="Polar residues" evidence="1">
    <location>
        <begin position="920"/>
        <end position="935"/>
    </location>
</feature>
<dbReference type="CDD" id="cd00821">
    <property type="entry name" value="PH"/>
    <property type="match status" value="1"/>
</dbReference>
<dbReference type="EMBL" id="JAWDGP010005383">
    <property type="protein sequence ID" value="KAK3757351.1"/>
    <property type="molecule type" value="Genomic_DNA"/>
</dbReference>
<dbReference type="SUPFAM" id="SSF50729">
    <property type="entry name" value="PH domain-like"/>
    <property type="match status" value="1"/>
</dbReference>
<feature type="region of interest" description="Disordered" evidence="1">
    <location>
        <begin position="345"/>
        <end position="387"/>
    </location>
</feature>
<sequence>MSIAYLVSPHYVYCLSRITPPCLLLISYHLTMSIAYLVSPHYVYCLSRITSLCLLLISYHLTMSIAYLVSPHYVYCLSRITSLCLLLISYHLTMSIAYLVSPHYVYCLSRITSLCLLLISYHLTMSIAYLVSPHYVYCLSRITSLCLLLISYHLTMSIAYLVSPHYVYCLSRITSLCLLLISYHLTNRPSLIYPQSDLTASNSNLSTGSEGTGDETSKPKLRGNKVIRMGSFAYRATQFFETIGKKTTLKRKSSHPGSHVSDGSTSSKTDTRRQHQLLSKTSSSSFGDLRNGIVEETSQVSPTGSIGLGMSAISPSSDSGLPPLFSSPMSITGCSDACSLGDRSASLSGSGTPSQDSPLALYPPACRQRSKSGGSMAGDSFDLEGDDTGDPDPFLGVSHKGYLYVFSSFNKRRWGRRWCVIRTNLFECYHHRRSKSAGQGRLRQGEECWETCELSFMLKPCVLRRAVKETGSELGLMLVEDGKEKITVEALSVDEMGAWVRALLSETSTVDVPDGLEDFLKEFEYAEADNGTVLQQWGLDNFVSGSSHEYEDPQATADFKTHSKSGFKNTESIHMSKDCSGESLVDESTSGDSTLVLNSCFPTDDTETADTTLVAGPQEVHEKKDCESQEFSVNAQQTAMIGAILPNVCRTSPGSKNTDSGCYSGQGANSDSDSGCENSSSARDMLDTDGGYATLDSSFSISRQAGLYSEETSEASEKISSKVESSTLLSNEKISATLCDSTSESFSAEASSDCTSAGISAVSSLTEMQENSIGGGTLISSHSHSSNLSSSCPLSSSSSNQPSIIPPSVPCAYSNEFEAAVNTKTLVSTDKESINVSSSLEHCNTSTSPEMSNFHVPGDEEYSLVIKRSDKPSLESSQISCGNGGESGAATLTSTNTSVSPCRSLSSTIEAKPIDQNSQHVCLSNGKTSEDSTNAGEEEEDSVFQSIMVDGSDSTNIKIFSEEGNCAEIRAEIEHALSLSCNNNNESFYEPVGQALCVANLTIDTQTKDSFSSSQEPPPYICGLQTSSIKDKTSQSSSTSLCTSSEPSDCPSEVEDGHCAKSYMIDSELAPLEITPSKSSQQPESSGDSSHHDDLSMVCEVVTDNDKNNIMTYSDTGHGSENTKEVELRVIIPACPSADDLRPDYNLASISPSADLVTSLLENPAATAQDLQQAMDRLKDKQGQIRRKRMAVHDKRQRVSNDGERLACEKEMAALEKFGEDTDSDLRAVKNKLAVLQGESLDVLCGATNQPQTYGQGQNRRSKSGSRKKKQKRKS</sequence>
<name>A0AAE1D4T0_9GAST</name>
<comment type="caution">
    <text evidence="4">The sequence shown here is derived from an EMBL/GenBank/DDBJ whole genome shotgun (WGS) entry which is preliminary data.</text>
</comment>
<keyword evidence="2" id="KW-0472">Membrane</keyword>
<feature type="compositionally biased region" description="Low complexity" evidence="1">
    <location>
        <begin position="669"/>
        <end position="681"/>
    </location>
</feature>